<comment type="caution">
    <text evidence="3">The sequence shown here is derived from an EMBL/GenBank/DDBJ whole genome shotgun (WGS) entry which is preliminary data.</text>
</comment>
<gene>
    <name evidence="3" type="ORF">ACFFGY_08410</name>
</gene>
<evidence type="ECO:0000256" key="1">
    <source>
        <dbReference type="SAM" id="MobiDB-lite"/>
    </source>
</evidence>
<sequence>MRQASTTSRFRIAVPLALGVALLALPSTHPAGAQDGPAAVSPAPASPAAPDAAAPSTPPQATLPATPSAAPPPPAASAAAIPTLAQLWSHLPDRAGPFRRAEVSQPPAAPDGTEGLMARYTARLGSGDILRDAEARLFLYGRPGQPVADGANVASLVTELDIDTNNLRDEIRHRPAGRNGISNESTAFLGAGGAPLLQCRVLELPVQPHAKGEPARLRSETLCIGGAAGRAVKLYVVSNYREVRRAQMQQDISEMAIALLRGIRDAQRS</sequence>
<evidence type="ECO:0000256" key="2">
    <source>
        <dbReference type="SAM" id="SignalP"/>
    </source>
</evidence>
<proteinExistence type="predicted"/>
<feature type="region of interest" description="Disordered" evidence="1">
    <location>
        <begin position="31"/>
        <end position="77"/>
    </location>
</feature>
<evidence type="ECO:0000313" key="3">
    <source>
        <dbReference type="EMBL" id="MFC0408265.1"/>
    </source>
</evidence>
<protein>
    <submittedName>
        <fullName evidence="3">Uncharacterized protein</fullName>
    </submittedName>
</protein>
<feature type="compositionally biased region" description="Low complexity" evidence="1">
    <location>
        <begin position="37"/>
        <end position="68"/>
    </location>
</feature>
<dbReference type="Proteomes" id="UP001589865">
    <property type="component" value="Unassembled WGS sequence"/>
</dbReference>
<evidence type="ECO:0000313" key="4">
    <source>
        <dbReference type="Proteomes" id="UP001589865"/>
    </source>
</evidence>
<name>A0ABV6JSE6_9PROT</name>
<keyword evidence="2" id="KW-0732">Signal</keyword>
<dbReference type="EMBL" id="JBHLUN010000005">
    <property type="protein sequence ID" value="MFC0408265.1"/>
    <property type="molecule type" value="Genomic_DNA"/>
</dbReference>
<reference evidence="3 4" key="1">
    <citation type="submission" date="2024-09" db="EMBL/GenBank/DDBJ databases">
        <authorList>
            <person name="Sun Q."/>
            <person name="Mori K."/>
        </authorList>
    </citation>
    <scope>NUCLEOTIDE SEQUENCE [LARGE SCALE GENOMIC DNA]</scope>
    <source>
        <strain evidence="3 4">TBRC 5777</strain>
    </source>
</reference>
<feature type="chain" id="PRO_5046515895" evidence="2">
    <location>
        <begin position="34"/>
        <end position="269"/>
    </location>
</feature>
<keyword evidence="4" id="KW-1185">Reference proteome</keyword>
<dbReference type="RefSeq" id="WP_377044009.1">
    <property type="nucleotide sequence ID" value="NZ_JBHLUN010000005.1"/>
</dbReference>
<organism evidence="3 4">
    <name type="scientific">Roseomonas elaeocarpi</name>
    <dbReference type="NCBI Taxonomy" id="907779"/>
    <lineage>
        <taxon>Bacteria</taxon>
        <taxon>Pseudomonadati</taxon>
        <taxon>Pseudomonadota</taxon>
        <taxon>Alphaproteobacteria</taxon>
        <taxon>Acetobacterales</taxon>
        <taxon>Roseomonadaceae</taxon>
        <taxon>Roseomonas</taxon>
    </lineage>
</organism>
<accession>A0ABV6JSE6</accession>
<feature type="signal peptide" evidence="2">
    <location>
        <begin position="1"/>
        <end position="33"/>
    </location>
</feature>